<dbReference type="InterPro" id="IPR011333">
    <property type="entry name" value="SKP1/BTB/POZ_sf"/>
</dbReference>
<feature type="chain" id="PRO_5042019566" description="BTB domain-containing protein" evidence="2">
    <location>
        <begin position="22"/>
        <end position="208"/>
    </location>
</feature>
<dbReference type="PROSITE" id="PS50097">
    <property type="entry name" value="BTB"/>
    <property type="match status" value="1"/>
</dbReference>
<dbReference type="AlphaFoldDB" id="A0AAD5LHY2"/>
<dbReference type="SUPFAM" id="SSF54695">
    <property type="entry name" value="POZ domain"/>
    <property type="match status" value="1"/>
</dbReference>
<keyword evidence="2" id="KW-0732">Signal</keyword>
<dbReference type="Proteomes" id="UP000820818">
    <property type="component" value="Linkage Group LG2"/>
</dbReference>
<dbReference type="PANTHER" id="PTHR24413">
    <property type="entry name" value="SPECKLE-TYPE POZ PROTEIN"/>
    <property type="match status" value="1"/>
</dbReference>
<dbReference type="GO" id="GO:0046872">
    <property type="term" value="F:metal ion binding"/>
    <property type="evidence" value="ECO:0007669"/>
    <property type="project" value="UniProtKB-KW"/>
</dbReference>
<dbReference type="GO" id="GO:0009751">
    <property type="term" value="P:response to salicylic acid"/>
    <property type="evidence" value="ECO:0007669"/>
    <property type="project" value="UniProtKB-ARBA"/>
</dbReference>
<dbReference type="GO" id="GO:0005516">
    <property type="term" value="F:calmodulin binding"/>
    <property type="evidence" value="ECO:0007669"/>
    <property type="project" value="UniProtKB-ARBA"/>
</dbReference>
<dbReference type="FunFam" id="3.30.710.10:FF:000245">
    <property type="entry name" value="Uncharacterized protein"/>
    <property type="match status" value="1"/>
</dbReference>
<evidence type="ECO:0000256" key="1">
    <source>
        <dbReference type="ARBA" id="ARBA00022723"/>
    </source>
</evidence>
<dbReference type="EMBL" id="WJBH02000002">
    <property type="protein sequence ID" value="KAI9563080.1"/>
    <property type="molecule type" value="Genomic_DNA"/>
</dbReference>
<dbReference type="Gene3D" id="1.25.40.420">
    <property type="match status" value="1"/>
</dbReference>
<feature type="domain" description="BTB" evidence="3">
    <location>
        <begin position="45"/>
        <end position="112"/>
    </location>
</feature>
<comment type="caution">
    <text evidence="4">The sequence shown here is derived from an EMBL/GenBank/DDBJ whole genome shotgun (WGS) entry which is preliminary data.</text>
</comment>
<name>A0AAD5LHY2_9CRUS</name>
<evidence type="ECO:0000259" key="3">
    <source>
        <dbReference type="PROSITE" id="PS50097"/>
    </source>
</evidence>
<accession>A0AAD5LHY2</accession>
<keyword evidence="5" id="KW-1185">Reference proteome</keyword>
<dbReference type="Gene3D" id="3.30.710.10">
    <property type="entry name" value="Potassium Channel Kv1.1, Chain A"/>
    <property type="match status" value="1"/>
</dbReference>
<sequence>MAFGSTQTTFNILIHLTPVLAFPVSKGAKHVLDHILNLWKTKMLSDVTFRCHGKEIKAHVMILASCSPVLAAMFNNDFKESQERIVEIKDFTPAIFSRLLCFMYTGDASLETDLTEEDVAKLLIAADKYNVDNLKEECALHLSRNLDVENAAHFLTLAHLHNSAVLQESTLEFISENAKAICSRKDWMDVIKDYPELCFRAMQRMCGQ</sequence>
<feature type="signal peptide" evidence="2">
    <location>
        <begin position="1"/>
        <end position="21"/>
    </location>
</feature>
<reference evidence="4 5" key="1">
    <citation type="submission" date="2022-05" db="EMBL/GenBank/DDBJ databases">
        <title>A multi-omics perspective on studying reproductive biology in Daphnia sinensis.</title>
        <authorList>
            <person name="Jia J."/>
        </authorList>
    </citation>
    <scope>NUCLEOTIDE SEQUENCE [LARGE SCALE GENOMIC DNA]</scope>
    <source>
        <strain evidence="4 5">WSL</strain>
    </source>
</reference>
<proteinExistence type="predicted"/>
<dbReference type="CDD" id="cd18186">
    <property type="entry name" value="BTB_POZ_ZBTB_KLHL-like"/>
    <property type="match status" value="1"/>
</dbReference>
<dbReference type="GO" id="GO:0042542">
    <property type="term" value="P:response to hydrogen peroxide"/>
    <property type="evidence" value="ECO:0007669"/>
    <property type="project" value="UniProtKB-ARBA"/>
</dbReference>
<dbReference type="Pfam" id="PF00651">
    <property type="entry name" value="BTB"/>
    <property type="match status" value="1"/>
</dbReference>
<evidence type="ECO:0000313" key="5">
    <source>
        <dbReference type="Proteomes" id="UP000820818"/>
    </source>
</evidence>
<evidence type="ECO:0000256" key="2">
    <source>
        <dbReference type="SAM" id="SignalP"/>
    </source>
</evidence>
<dbReference type="SMART" id="SM00225">
    <property type="entry name" value="BTB"/>
    <property type="match status" value="1"/>
</dbReference>
<gene>
    <name evidence="4" type="ORF">GHT06_010537</name>
</gene>
<protein>
    <recommendedName>
        <fullName evidence="3">BTB domain-containing protein</fullName>
    </recommendedName>
</protein>
<dbReference type="FunFam" id="1.25.40.420:FF:000012">
    <property type="entry name" value="BTB/POZ and TAZ domain-containing protein 2"/>
    <property type="match status" value="1"/>
</dbReference>
<evidence type="ECO:0000313" key="4">
    <source>
        <dbReference type="EMBL" id="KAI9563080.1"/>
    </source>
</evidence>
<keyword evidence="1" id="KW-0479">Metal-binding</keyword>
<organism evidence="4 5">
    <name type="scientific">Daphnia sinensis</name>
    <dbReference type="NCBI Taxonomy" id="1820382"/>
    <lineage>
        <taxon>Eukaryota</taxon>
        <taxon>Metazoa</taxon>
        <taxon>Ecdysozoa</taxon>
        <taxon>Arthropoda</taxon>
        <taxon>Crustacea</taxon>
        <taxon>Branchiopoda</taxon>
        <taxon>Diplostraca</taxon>
        <taxon>Cladocera</taxon>
        <taxon>Anomopoda</taxon>
        <taxon>Daphniidae</taxon>
        <taxon>Daphnia</taxon>
        <taxon>Daphnia similis group</taxon>
    </lineage>
</organism>
<dbReference type="InterPro" id="IPR000210">
    <property type="entry name" value="BTB/POZ_dom"/>
</dbReference>